<keyword evidence="3" id="KW-0863">Zinc-finger</keyword>
<dbReference type="Pfam" id="PF01556">
    <property type="entry name" value="DnaJ_C"/>
    <property type="match status" value="1"/>
</dbReference>
<dbReference type="GO" id="GO:0042026">
    <property type="term" value="P:protein refolding"/>
    <property type="evidence" value="ECO:0007669"/>
    <property type="project" value="TreeGrafter"/>
</dbReference>
<dbReference type="PROSITE" id="PS00636">
    <property type="entry name" value="DNAJ_1"/>
    <property type="match status" value="1"/>
</dbReference>
<dbReference type="Proteomes" id="UP000315647">
    <property type="component" value="Chromosome"/>
</dbReference>
<evidence type="ECO:0000256" key="1">
    <source>
        <dbReference type="ARBA" id="ARBA00022723"/>
    </source>
</evidence>
<reference evidence="7 8" key="1">
    <citation type="submission" date="2019-03" db="EMBL/GenBank/DDBJ databases">
        <title>Deep-cultivation of Planctomycetes and their phenomic and genomic characterization uncovers novel biology.</title>
        <authorList>
            <person name="Wiegand S."/>
            <person name="Jogler M."/>
            <person name="Boedeker C."/>
            <person name="Pinto D."/>
            <person name="Vollmers J."/>
            <person name="Rivas-Marin E."/>
            <person name="Kohn T."/>
            <person name="Peeters S.H."/>
            <person name="Heuer A."/>
            <person name="Rast P."/>
            <person name="Oberbeckmann S."/>
            <person name="Bunk B."/>
            <person name="Jeske O."/>
            <person name="Meyerdierks A."/>
            <person name="Storesund J.E."/>
            <person name="Kallscheuer N."/>
            <person name="Luecker S."/>
            <person name="Lage O.M."/>
            <person name="Pohl T."/>
            <person name="Merkel B.J."/>
            <person name="Hornburger P."/>
            <person name="Mueller R.-W."/>
            <person name="Bruemmer F."/>
            <person name="Labrenz M."/>
            <person name="Spormann A.M."/>
            <person name="Op den Camp H."/>
            <person name="Overmann J."/>
            <person name="Amann R."/>
            <person name="Jetten M.S.M."/>
            <person name="Mascher T."/>
            <person name="Medema M.H."/>
            <person name="Devos D.P."/>
            <person name="Kaster A.-K."/>
            <person name="Ovreas L."/>
            <person name="Rohde M."/>
            <person name="Galperin M.Y."/>
            <person name="Jogler C."/>
        </authorList>
    </citation>
    <scope>NUCLEOTIDE SEQUENCE [LARGE SCALE GENOMIC DNA]</scope>
    <source>
        <strain evidence="7 8">Enr10</strain>
    </source>
</reference>
<gene>
    <name evidence="7" type="primary">dnaJ_1</name>
    <name evidence="7" type="ORF">Enr10x_38530</name>
</gene>
<dbReference type="SUPFAM" id="SSF49493">
    <property type="entry name" value="HSP40/DnaJ peptide-binding domain"/>
    <property type="match status" value="2"/>
</dbReference>
<dbReference type="GO" id="GO:0008270">
    <property type="term" value="F:zinc ion binding"/>
    <property type="evidence" value="ECO:0007669"/>
    <property type="project" value="UniProtKB-KW"/>
</dbReference>
<dbReference type="PROSITE" id="PS50076">
    <property type="entry name" value="DNAJ_2"/>
    <property type="match status" value="1"/>
</dbReference>
<evidence type="ECO:0000256" key="5">
    <source>
        <dbReference type="ARBA" id="ARBA00023186"/>
    </source>
</evidence>
<dbReference type="InterPro" id="IPR001623">
    <property type="entry name" value="DnaJ_domain"/>
</dbReference>
<protein>
    <submittedName>
        <fullName evidence="7">Chaperone protein DnaJ</fullName>
    </submittedName>
</protein>
<evidence type="ECO:0000259" key="6">
    <source>
        <dbReference type="PROSITE" id="PS50076"/>
    </source>
</evidence>
<sequence length="322" mass="34793">MLLEPLAASTNFKPMNKRDYYDILGVSRSASADEIKKAYRKLSRKYHPDMAPDDKTADQKFKEVQEAYEVLRDEEKRKQYDQFGHAFQHAGQGGGGGGYYQSAGGAGPVDFEDLFGGGGIDLGDLFGGAFRGAKRAQPRPQKGESQRLQIEIPFHLAAVGGQHEISVQKAGKTERLTIKIPAGVDTGSVIRLSGQGGPGIHGGPAGDLLITIKVGTHPYFKRDGSNLLLEVPITLTEAALGAKVDVPTLSEGEVTVTIPAGTSSGTKLRLRGKGITDQKTKQPGDQICSIKIVAAKDLSDQEKELYEQLQQLKHDNPRSKVW</sequence>
<dbReference type="Gene3D" id="1.10.287.110">
    <property type="entry name" value="DnaJ domain"/>
    <property type="match status" value="1"/>
</dbReference>
<dbReference type="PANTHER" id="PTHR43096">
    <property type="entry name" value="DNAJ HOMOLOG 1, MITOCHONDRIAL-RELATED"/>
    <property type="match status" value="1"/>
</dbReference>
<dbReference type="EMBL" id="CP037421">
    <property type="protein sequence ID" value="QDT28509.1"/>
    <property type="molecule type" value="Genomic_DNA"/>
</dbReference>
<accession>A0A517QA56</accession>
<dbReference type="PRINTS" id="PR00625">
    <property type="entry name" value="JDOMAIN"/>
</dbReference>
<dbReference type="SMART" id="SM00271">
    <property type="entry name" value="DnaJ"/>
    <property type="match status" value="1"/>
</dbReference>
<dbReference type="CDD" id="cd06257">
    <property type="entry name" value="DnaJ"/>
    <property type="match status" value="1"/>
</dbReference>
<proteinExistence type="predicted"/>
<dbReference type="FunFam" id="2.60.260.20:FF:000005">
    <property type="entry name" value="Chaperone protein dnaJ 1, mitochondrial"/>
    <property type="match status" value="1"/>
</dbReference>
<dbReference type="SUPFAM" id="SSF46565">
    <property type="entry name" value="Chaperone J-domain"/>
    <property type="match status" value="1"/>
</dbReference>
<dbReference type="Pfam" id="PF00226">
    <property type="entry name" value="DnaJ"/>
    <property type="match status" value="1"/>
</dbReference>
<dbReference type="FunFam" id="1.10.287.110:FF:000034">
    <property type="entry name" value="Chaperone protein DnaJ"/>
    <property type="match status" value="1"/>
</dbReference>
<organism evidence="7 8">
    <name type="scientific">Gimesia panareensis</name>
    <dbReference type="NCBI Taxonomy" id="2527978"/>
    <lineage>
        <taxon>Bacteria</taxon>
        <taxon>Pseudomonadati</taxon>
        <taxon>Planctomycetota</taxon>
        <taxon>Planctomycetia</taxon>
        <taxon>Planctomycetales</taxon>
        <taxon>Planctomycetaceae</taxon>
        <taxon>Gimesia</taxon>
    </lineage>
</organism>
<dbReference type="AlphaFoldDB" id="A0A517QA56"/>
<feature type="domain" description="J" evidence="6">
    <location>
        <begin position="19"/>
        <end position="84"/>
    </location>
</feature>
<dbReference type="PANTHER" id="PTHR43096:SF52">
    <property type="entry name" value="DNAJ HOMOLOG 1, MITOCHONDRIAL-RELATED"/>
    <property type="match status" value="1"/>
</dbReference>
<name>A0A517QA56_9PLAN</name>
<evidence type="ECO:0000313" key="8">
    <source>
        <dbReference type="Proteomes" id="UP000315647"/>
    </source>
</evidence>
<keyword evidence="4" id="KW-0862">Zinc</keyword>
<keyword evidence="5" id="KW-0143">Chaperone</keyword>
<dbReference type="InterPro" id="IPR036869">
    <property type="entry name" value="J_dom_sf"/>
</dbReference>
<evidence type="ECO:0000256" key="2">
    <source>
        <dbReference type="ARBA" id="ARBA00022737"/>
    </source>
</evidence>
<evidence type="ECO:0000256" key="4">
    <source>
        <dbReference type="ARBA" id="ARBA00022833"/>
    </source>
</evidence>
<dbReference type="GO" id="GO:0051082">
    <property type="term" value="F:unfolded protein binding"/>
    <property type="evidence" value="ECO:0007669"/>
    <property type="project" value="InterPro"/>
</dbReference>
<keyword evidence="8" id="KW-1185">Reference proteome</keyword>
<dbReference type="CDD" id="cd10747">
    <property type="entry name" value="DnaJ_C"/>
    <property type="match status" value="1"/>
</dbReference>
<keyword evidence="1" id="KW-0479">Metal-binding</keyword>
<keyword evidence="2" id="KW-0677">Repeat</keyword>
<dbReference type="InterPro" id="IPR018253">
    <property type="entry name" value="DnaJ_domain_CS"/>
</dbReference>
<evidence type="ECO:0000256" key="3">
    <source>
        <dbReference type="ARBA" id="ARBA00022771"/>
    </source>
</evidence>
<dbReference type="InterPro" id="IPR008971">
    <property type="entry name" value="HSP40/DnaJ_pept-bd"/>
</dbReference>
<evidence type="ECO:0000313" key="7">
    <source>
        <dbReference type="EMBL" id="QDT28509.1"/>
    </source>
</evidence>
<dbReference type="InterPro" id="IPR002939">
    <property type="entry name" value="DnaJ_C"/>
</dbReference>
<dbReference type="GO" id="GO:0005737">
    <property type="term" value="C:cytoplasm"/>
    <property type="evidence" value="ECO:0007669"/>
    <property type="project" value="TreeGrafter"/>
</dbReference>
<dbReference type="Gene3D" id="2.60.260.20">
    <property type="entry name" value="Urease metallochaperone UreE, N-terminal domain"/>
    <property type="match status" value="2"/>
</dbReference>